<comment type="pathway">
    <text evidence="1">Siderophore biosynthesis.</text>
</comment>
<dbReference type="Pfam" id="PF06276">
    <property type="entry name" value="FhuF"/>
    <property type="match status" value="1"/>
</dbReference>
<protein>
    <submittedName>
        <fullName evidence="5">Siderophore synthetase component</fullName>
    </submittedName>
</protein>
<organism evidence="5 6">
    <name type="scientific">Actinomadura algeriensis</name>
    <dbReference type="NCBI Taxonomy" id="1679523"/>
    <lineage>
        <taxon>Bacteria</taxon>
        <taxon>Bacillati</taxon>
        <taxon>Actinomycetota</taxon>
        <taxon>Actinomycetes</taxon>
        <taxon>Streptosporangiales</taxon>
        <taxon>Thermomonosporaceae</taxon>
        <taxon>Actinomadura</taxon>
    </lineage>
</organism>
<evidence type="ECO:0000313" key="5">
    <source>
        <dbReference type="EMBL" id="MBE1534397.1"/>
    </source>
</evidence>
<feature type="domain" description="Aerobactin siderophore biosynthesis IucA/IucC N-terminal" evidence="3">
    <location>
        <begin position="127"/>
        <end position="326"/>
    </location>
</feature>
<comment type="similarity">
    <text evidence="2">Belongs to the IucA/IucC family.</text>
</comment>
<dbReference type="Proteomes" id="UP000627838">
    <property type="component" value="Unassembled WGS sequence"/>
</dbReference>
<dbReference type="EMBL" id="JADBDZ010000001">
    <property type="protein sequence ID" value="MBE1534397.1"/>
    <property type="molecule type" value="Genomic_DNA"/>
</dbReference>
<sequence length="526" mass="56981">MDSPSPAPEGALAARVLDALLREDYAGMRGLVRAGTLLLPGRPVRLVAACPPFLSEVEVDPAQSLTLDDVFRAVRHLADPADDVAAFERECRDALTVARLHRDARPAVHRRLARIPDELRTGPGAFYETLAAFNEHPVHPTGLGRTGLSPADLSRYAPEFGPAFPLRWASVRGAVLAGERPPWWPEPSDVGLPPGGALFPVHPLAARHVREQPGAVLAPDPYLQVRPTLSMRTVVAAPLGHVKMPLPTSTLGLRNRRTIVPGTLPDGALVERILRRVLDREPALPVLLADEQTYGHAQNPLLGYLVRRFPAETARAHVVPVAALLAEAPGHGHVIERWDVESLFASYLEALFTWNVTLFRYGIALEAHQQNVSLVLDDGPLRLLLKDNDGALIDPSRLRERLPPDPDADPRDLIDRRMTTGDPDALARVFVTITLHLCAAAPARGLAERGLLPWRTGRALVRDRLAAALGPGDAFLRSRTLDAAALPGKAMVTAGTLVDKARTGSADINKHYGPAGPNYLRDTTCC</sequence>
<proteinExistence type="inferred from homology"/>
<feature type="domain" description="Aerobactin siderophore biosynthesis IucA/IucC-like C-terminal" evidence="4">
    <location>
        <begin position="346"/>
        <end position="490"/>
    </location>
</feature>
<keyword evidence="6" id="KW-1185">Reference proteome</keyword>
<evidence type="ECO:0000256" key="2">
    <source>
        <dbReference type="ARBA" id="ARBA00007832"/>
    </source>
</evidence>
<dbReference type="RefSeq" id="WP_225961269.1">
    <property type="nucleotide sequence ID" value="NZ_JADBDZ010000001.1"/>
</dbReference>
<reference evidence="5 6" key="1">
    <citation type="submission" date="2020-10" db="EMBL/GenBank/DDBJ databases">
        <title>Sequencing the genomes of 1000 actinobacteria strains.</title>
        <authorList>
            <person name="Klenk H.-P."/>
        </authorList>
    </citation>
    <scope>NUCLEOTIDE SEQUENCE [LARGE SCALE GENOMIC DNA]</scope>
    <source>
        <strain evidence="5 6">DSM 46744</strain>
    </source>
</reference>
<dbReference type="InterPro" id="IPR022770">
    <property type="entry name" value="IucA/IucC-like_C"/>
</dbReference>
<gene>
    <name evidence="5" type="ORF">H4W34_004230</name>
</gene>
<dbReference type="InterPro" id="IPR007310">
    <property type="entry name" value="Aerobactin_biosyn_IucA/IucC_N"/>
</dbReference>
<evidence type="ECO:0000259" key="3">
    <source>
        <dbReference type="Pfam" id="PF04183"/>
    </source>
</evidence>
<evidence type="ECO:0000313" key="6">
    <source>
        <dbReference type="Proteomes" id="UP000627838"/>
    </source>
</evidence>
<dbReference type="Gene3D" id="1.10.510.40">
    <property type="match status" value="1"/>
</dbReference>
<dbReference type="Pfam" id="PF04183">
    <property type="entry name" value="IucA_IucC"/>
    <property type="match status" value="1"/>
</dbReference>
<evidence type="ECO:0000256" key="1">
    <source>
        <dbReference type="ARBA" id="ARBA00004924"/>
    </source>
</evidence>
<evidence type="ECO:0000259" key="4">
    <source>
        <dbReference type="Pfam" id="PF06276"/>
    </source>
</evidence>
<accession>A0ABR9JV07</accession>
<dbReference type="PANTHER" id="PTHR34384:SF5">
    <property type="entry name" value="L-2,3-DIAMINOPROPANOATE--CITRATE LIGASE"/>
    <property type="match status" value="1"/>
</dbReference>
<dbReference type="InterPro" id="IPR037455">
    <property type="entry name" value="LucA/IucC-like"/>
</dbReference>
<comment type="caution">
    <text evidence="5">The sequence shown here is derived from an EMBL/GenBank/DDBJ whole genome shotgun (WGS) entry which is preliminary data.</text>
</comment>
<name>A0ABR9JV07_9ACTN</name>
<dbReference type="PANTHER" id="PTHR34384">
    <property type="entry name" value="L-2,3-DIAMINOPROPANOATE--CITRATE LIGASE"/>
    <property type="match status" value="1"/>
</dbReference>